<protein>
    <recommendedName>
        <fullName evidence="4">Bacterial bifunctional deaminase-reductase C-terminal domain-containing protein</fullName>
    </recommendedName>
</protein>
<accession>A0ABP7ZIM8</accession>
<organism evidence="5 6">
    <name type="scientific">Actinomadura keratinilytica</name>
    <dbReference type="NCBI Taxonomy" id="547461"/>
    <lineage>
        <taxon>Bacteria</taxon>
        <taxon>Bacillati</taxon>
        <taxon>Actinomycetota</taxon>
        <taxon>Actinomycetes</taxon>
        <taxon>Streptosporangiales</taxon>
        <taxon>Thermomonosporaceae</taxon>
        <taxon>Actinomadura</taxon>
    </lineage>
</organism>
<comment type="caution">
    <text evidence="5">The sequence shown here is derived from an EMBL/GenBank/DDBJ whole genome shotgun (WGS) entry which is preliminary data.</text>
</comment>
<evidence type="ECO:0000256" key="3">
    <source>
        <dbReference type="ARBA" id="ARBA00023002"/>
    </source>
</evidence>
<dbReference type="InterPro" id="IPR024072">
    <property type="entry name" value="DHFR-like_dom_sf"/>
</dbReference>
<dbReference type="Gene3D" id="3.40.430.10">
    <property type="entry name" value="Dihydrofolate Reductase, subunit A"/>
    <property type="match status" value="1"/>
</dbReference>
<evidence type="ECO:0000256" key="1">
    <source>
        <dbReference type="ARBA" id="ARBA00005104"/>
    </source>
</evidence>
<dbReference type="PANTHER" id="PTHR38011">
    <property type="entry name" value="DIHYDROFOLATE REDUCTASE FAMILY PROTEIN (AFU_ORTHOLOGUE AFUA_8G06820)"/>
    <property type="match status" value="1"/>
</dbReference>
<comment type="pathway">
    <text evidence="1">Cofactor biosynthesis; riboflavin biosynthesis.</text>
</comment>
<proteinExistence type="predicted"/>
<dbReference type="InterPro" id="IPR050765">
    <property type="entry name" value="Riboflavin_Biosynth_HTPR"/>
</dbReference>
<dbReference type="Pfam" id="PF01872">
    <property type="entry name" value="RibD_C"/>
    <property type="match status" value="1"/>
</dbReference>
<keyword evidence="6" id="KW-1185">Reference proteome</keyword>
<dbReference type="PANTHER" id="PTHR38011:SF7">
    <property type="entry name" value="2,5-DIAMINO-6-RIBOSYLAMINO-4(3H)-PYRIMIDINONE 5'-PHOSPHATE REDUCTASE"/>
    <property type="match status" value="1"/>
</dbReference>
<dbReference type="Proteomes" id="UP001500266">
    <property type="component" value="Unassembled WGS sequence"/>
</dbReference>
<dbReference type="SUPFAM" id="SSF53597">
    <property type="entry name" value="Dihydrofolate reductase-like"/>
    <property type="match status" value="1"/>
</dbReference>
<gene>
    <name evidence="5" type="ORF">GCM10022416_58500</name>
</gene>
<dbReference type="EMBL" id="BAABDO010000150">
    <property type="protein sequence ID" value="GAA4157057.1"/>
    <property type="molecule type" value="Genomic_DNA"/>
</dbReference>
<reference evidence="6" key="1">
    <citation type="journal article" date="2019" name="Int. J. Syst. Evol. Microbiol.">
        <title>The Global Catalogue of Microorganisms (GCM) 10K type strain sequencing project: providing services to taxonomists for standard genome sequencing and annotation.</title>
        <authorList>
            <consortium name="The Broad Institute Genomics Platform"/>
            <consortium name="The Broad Institute Genome Sequencing Center for Infectious Disease"/>
            <person name="Wu L."/>
            <person name="Ma J."/>
        </authorList>
    </citation>
    <scope>NUCLEOTIDE SEQUENCE [LARGE SCALE GENOMIC DNA]</scope>
    <source>
        <strain evidence="6">JCM 17316</strain>
    </source>
</reference>
<dbReference type="InterPro" id="IPR002734">
    <property type="entry name" value="RibDG_C"/>
</dbReference>
<evidence type="ECO:0000313" key="6">
    <source>
        <dbReference type="Proteomes" id="UP001500266"/>
    </source>
</evidence>
<keyword evidence="2" id="KW-0521">NADP</keyword>
<feature type="domain" description="Bacterial bifunctional deaminase-reductase C-terminal" evidence="4">
    <location>
        <begin position="18"/>
        <end position="229"/>
    </location>
</feature>
<name>A0ABP7ZIM8_9ACTN</name>
<evidence type="ECO:0000313" key="5">
    <source>
        <dbReference type="EMBL" id="GAA4157057.1"/>
    </source>
</evidence>
<evidence type="ECO:0000259" key="4">
    <source>
        <dbReference type="Pfam" id="PF01872"/>
    </source>
</evidence>
<evidence type="ECO:0000256" key="2">
    <source>
        <dbReference type="ARBA" id="ARBA00022857"/>
    </source>
</evidence>
<sequence>MGSGRGACHRVTGVSERPYVLLSCAMSVDGYIDDASPERLRLSTAADWDRVDAVRAGCDAIMVGAGTVRRDDPRLLVRSAARREQRVRRGLPPDLTKVTVTAGGDLDPDARFFTTGESPKLVYAPSGAAPGLAERLAGRAEVVDAGDPVSLPALLGDLARRGVRRLMVEGGGEVHTRFLTAGLVDELQLVVAPFFIGDPAAPRFAGAGVYPQSPAAPMRLEEATRIGDLVLLRYRPGGGR</sequence>
<keyword evidence="3" id="KW-0560">Oxidoreductase</keyword>